<sequence length="241" mass="27133">MEVTIRKGVLRHTTDFFKHSILCRPTLTTQARKLALKRYCNRTNFETSAVQRVLEVVHGATWIYDSYGLSKPYTHHLKSNPLFSPSLDDIWSDSISISFGGRSIAAERLAGESGRLKALPESPAALVISQSIHGDVFAIIFPPSSEQTETEKAYYAVRRWDCPADIKQRHLVKLLEMTARADVFLSANRAFNKKGASLLADLSAIDNFYAKPLVRWQDRVLKWFLKLVGAGIRAVKKALWG</sequence>
<accession>A0A432XU69</accession>
<dbReference type="RefSeq" id="WP_110575190.1">
    <property type="nucleotide sequence ID" value="NZ_PIPV01000008.1"/>
</dbReference>
<dbReference type="EMBL" id="PIPV01000008">
    <property type="protein sequence ID" value="RUO52141.1"/>
    <property type="molecule type" value="Genomic_DNA"/>
</dbReference>
<protein>
    <submittedName>
        <fullName evidence="1">Uncharacterized protein</fullName>
    </submittedName>
</protein>
<keyword evidence="2" id="KW-1185">Reference proteome</keyword>
<dbReference type="AlphaFoldDB" id="A0A432XU69"/>
<dbReference type="Proteomes" id="UP000287330">
    <property type="component" value="Unassembled WGS sequence"/>
</dbReference>
<comment type="caution">
    <text evidence="1">The sequence shown here is derived from an EMBL/GenBank/DDBJ whole genome shotgun (WGS) entry which is preliminary data.</text>
</comment>
<evidence type="ECO:0000313" key="1">
    <source>
        <dbReference type="EMBL" id="RUO52141.1"/>
    </source>
</evidence>
<name>A0A432XU69_9GAMM</name>
<gene>
    <name evidence="1" type="ORF">CWE25_09675</name>
</gene>
<organism evidence="1 2">
    <name type="scientific">Idiomarina fontislapidosi</name>
    <dbReference type="NCBI Taxonomy" id="263723"/>
    <lineage>
        <taxon>Bacteria</taxon>
        <taxon>Pseudomonadati</taxon>
        <taxon>Pseudomonadota</taxon>
        <taxon>Gammaproteobacteria</taxon>
        <taxon>Alteromonadales</taxon>
        <taxon>Idiomarinaceae</taxon>
        <taxon>Idiomarina</taxon>
    </lineage>
</organism>
<proteinExistence type="predicted"/>
<evidence type="ECO:0000313" key="2">
    <source>
        <dbReference type="Proteomes" id="UP000287330"/>
    </source>
</evidence>
<reference evidence="2" key="1">
    <citation type="journal article" date="2018" name="Front. Microbiol.">
        <title>Genome-Based Analysis Reveals the Taxonomy and Diversity of the Family Idiomarinaceae.</title>
        <authorList>
            <person name="Liu Y."/>
            <person name="Lai Q."/>
            <person name="Shao Z."/>
        </authorList>
    </citation>
    <scope>NUCLEOTIDE SEQUENCE [LARGE SCALE GENOMIC DNA]</scope>
    <source>
        <strain evidence="2">F23</strain>
    </source>
</reference>